<proteinExistence type="predicted"/>
<evidence type="ECO:0000259" key="1">
    <source>
        <dbReference type="Pfam" id="PF05368"/>
    </source>
</evidence>
<sequence>MSTVIVFGPTGGVGAATALSAHKHGARVILAMRDTQKPIRGLPSSDEASGNYQRVHADLTQPDTIREAVTSTGAKHAFIYVSFGSPDSMRASIEALKSAGIETVVLLSSLSVQVDIRDVPPSDFIAYTHARVEVNLDEVFGPRGYVAVRPAFFSSNTLWWKTEVVQGEAKTAFPEARLDFIAPEDIGSVCGAFLAKGLPTGTSFVHLAGPEQMPIKEAVEVMGKGVGKQVKVVKVSEDEGIEVMMTIHGMPEPMARNLSRHYQTDKGNGASDLFQMPGYEEAVGNVERYTGKPSLRFHEWVALNRDKILA</sequence>
<dbReference type="PANTHER" id="PTHR43162">
    <property type="match status" value="1"/>
</dbReference>
<dbReference type="PANTHER" id="PTHR43162:SF1">
    <property type="entry name" value="PRESTALK A DIFFERENTIATION PROTEIN A"/>
    <property type="match status" value="1"/>
</dbReference>
<organism evidence="2 3">
    <name type="scientific">Aspergillus clavatus (strain ATCC 1007 / CBS 513.65 / DSM 816 / NCTC 3887 / NRRL 1 / QM 1276 / 107)</name>
    <dbReference type="NCBI Taxonomy" id="344612"/>
    <lineage>
        <taxon>Eukaryota</taxon>
        <taxon>Fungi</taxon>
        <taxon>Dikarya</taxon>
        <taxon>Ascomycota</taxon>
        <taxon>Pezizomycotina</taxon>
        <taxon>Eurotiomycetes</taxon>
        <taxon>Eurotiomycetidae</taxon>
        <taxon>Eurotiales</taxon>
        <taxon>Aspergillaceae</taxon>
        <taxon>Aspergillus</taxon>
        <taxon>Aspergillus subgen. Fumigati</taxon>
    </lineage>
</organism>
<dbReference type="SUPFAM" id="SSF51735">
    <property type="entry name" value="NAD(P)-binding Rossmann-fold domains"/>
    <property type="match status" value="1"/>
</dbReference>
<dbReference type="HOGENOM" id="CLU_007383_10_0_1"/>
<protein>
    <recommendedName>
        <fullName evidence="1">NmrA-like domain-containing protein</fullName>
    </recommendedName>
</protein>
<dbReference type="GeneID" id="4707388"/>
<dbReference type="AlphaFoldDB" id="A1C8P1"/>
<dbReference type="Pfam" id="PF05368">
    <property type="entry name" value="NmrA"/>
    <property type="match status" value="1"/>
</dbReference>
<dbReference type="Proteomes" id="UP000006701">
    <property type="component" value="Unassembled WGS sequence"/>
</dbReference>
<dbReference type="InterPro" id="IPR051604">
    <property type="entry name" value="Ergot_Alk_Oxidoreductase"/>
</dbReference>
<dbReference type="OrthoDB" id="419598at2759"/>
<dbReference type="KEGG" id="act:ACLA_043980"/>
<evidence type="ECO:0000313" key="3">
    <source>
        <dbReference type="Proteomes" id="UP000006701"/>
    </source>
</evidence>
<feature type="domain" description="NmrA-like" evidence="1">
    <location>
        <begin position="2"/>
        <end position="265"/>
    </location>
</feature>
<dbReference type="RefSeq" id="XP_001275104.1">
    <property type="nucleotide sequence ID" value="XM_001275103.1"/>
</dbReference>
<dbReference type="Gene3D" id="3.40.50.720">
    <property type="entry name" value="NAD(P)-binding Rossmann-like Domain"/>
    <property type="match status" value="1"/>
</dbReference>
<keyword evidence="3" id="KW-1185">Reference proteome</keyword>
<dbReference type="OMA" id="FGPENYV"/>
<evidence type="ECO:0000313" key="2">
    <source>
        <dbReference type="EMBL" id="EAW13678.1"/>
    </source>
</evidence>
<accession>A1C8P1</accession>
<dbReference type="VEuPathDB" id="FungiDB:ACLA_043980"/>
<dbReference type="EMBL" id="DS027046">
    <property type="protein sequence ID" value="EAW13678.1"/>
    <property type="molecule type" value="Genomic_DNA"/>
</dbReference>
<dbReference type="eggNOG" id="ENOG502SMDA">
    <property type="taxonomic scope" value="Eukaryota"/>
</dbReference>
<dbReference type="InterPro" id="IPR008030">
    <property type="entry name" value="NmrA-like"/>
</dbReference>
<dbReference type="InterPro" id="IPR036291">
    <property type="entry name" value="NAD(P)-bd_dom_sf"/>
</dbReference>
<reference evidence="2 3" key="1">
    <citation type="journal article" date="2008" name="PLoS Genet.">
        <title>Genomic islands in the pathogenic filamentous fungus Aspergillus fumigatus.</title>
        <authorList>
            <person name="Fedorova N.D."/>
            <person name="Khaldi N."/>
            <person name="Joardar V.S."/>
            <person name="Maiti R."/>
            <person name="Amedeo P."/>
            <person name="Anderson M.J."/>
            <person name="Crabtree J."/>
            <person name="Silva J.C."/>
            <person name="Badger J.H."/>
            <person name="Albarraq A."/>
            <person name="Angiuoli S."/>
            <person name="Bussey H."/>
            <person name="Bowyer P."/>
            <person name="Cotty P.J."/>
            <person name="Dyer P.S."/>
            <person name="Egan A."/>
            <person name="Galens K."/>
            <person name="Fraser-Liggett C.M."/>
            <person name="Haas B.J."/>
            <person name="Inman J.M."/>
            <person name="Kent R."/>
            <person name="Lemieux S."/>
            <person name="Malavazi I."/>
            <person name="Orvis J."/>
            <person name="Roemer T."/>
            <person name="Ronning C.M."/>
            <person name="Sundaram J.P."/>
            <person name="Sutton G."/>
            <person name="Turner G."/>
            <person name="Venter J.C."/>
            <person name="White O.R."/>
            <person name="Whitty B.R."/>
            <person name="Youngman P."/>
            <person name="Wolfe K.H."/>
            <person name="Goldman G.H."/>
            <person name="Wortman J.R."/>
            <person name="Jiang B."/>
            <person name="Denning D.W."/>
            <person name="Nierman W.C."/>
        </authorList>
    </citation>
    <scope>NUCLEOTIDE SEQUENCE [LARGE SCALE GENOMIC DNA]</scope>
    <source>
        <strain evidence="3">ATCC 1007 / CBS 513.65 / DSM 816 / NCTC 3887 / NRRL 1</strain>
    </source>
</reference>
<gene>
    <name evidence="2" type="ORF">ACLA_043980</name>
</gene>
<name>A1C8P1_ASPCL</name>